<accession>A0A0G0YZZ8</accession>
<gene>
    <name evidence="1" type="ORF">UU72_C0037G0014</name>
</gene>
<evidence type="ECO:0000313" key="2">
    <source>
        <dbReference type="Proteomes" id="UP000034163"/>
    </source>
</evidence>
<name>A0A0G0YZZ8_UNCKA</name>
<sequence length="139" mass="15436">MEKWKGVVTQVEKRQSKKGNDYFIYRVSVDGKNREFSSFKVLPFKKGGAFEVSVELSQKMNVWQAVEPPKSVGKPSSAGEIGVSSEVENQDLAEVGRFFSILSAVFDEAVGLAGVTSEDCCDIASTIYINAKQKERFQR</sequence>
<proteinExistence type="predicted"/>
<reference evidence="1 2" key="1">
    <citation type="journal article" date="2015" name="Nature">
        <title>rRNA introns, odd ribosomes, and small enigmatic genomes across a large radiation of phyla.</title>
        <authorList>
            <person name="Brown C.T."/>
            <person name="Hug L.A."/>
            <person name="Thomas B.C."/>
            <person name="Sharon I."/>
            <person name="Castelle C.J."/>
            <person name="Singh A."/>
            <person name="Wilkins M.J."/>
            <person name="Williams K.H."/>
            <person name="Banfield J.F."/>
        </authorList>
    </citation>
    <scope>NUCLEOTIDE SEQUENCE [LARGE SCALE GENOMIC DNA]</scope>
</reference>
<dbReference type="EMBL" id="LCBS01000037">
    <property type="protein sequence ID" value="KKS15351.1"/>
    <property type="molecule type" value="Genomic_DNA"/>
</dbReference>
<comment type="caution">
    <text evidence="1">The sequence shown here is derived from an EMBL/GenBank/DDBJ whole genome shotgun (WGS) entry which is preliminary data.</text>
</comment>
<dbReference type="AlphaFoldDB" id="A0A0G0YZZ8"/>
<dbReference type="Proteomes" id="UP000034163">
    <property type="component" value="Unassembled WGS sequence"/>
</dbReference>
<organism evidence="1 2">
    <name type="scientific">candidate division WWE3 bacterium GW2011_GWB1_41_6</name>
    <dbReference type="NCBI Taxonomy" id="1619112"/>
    <lineage>
        <taxon>Bacteria</taxon>
        <taxon>Katanobacteria</taxon>
    </lineage>
</organism>
<evidence type="ECO:0000313" key="1">
    <source>
        <dbReference type="EMBL" id="KKS15351.1"/>
    </source>
</evidence>
<protein>
    <submittedName>
        <fullName evidence="1">Uncharacterized protein</fullName>
    </submittedName>
</protein>